<dbReference type="OrthoDB" id="9762853at2"/>
<dbReference type="InterPro" id="IPR011749">
    <property type="entry name" value="CHP02243"/>
</dbReference>
<organism evidence="1 2">
    <name type="scientific">Dyella tabacisoli</name>
    <dbReference type="NCBI Taxonomy" id="2282381"/>
    <lineage>
        <taxon>Bacteria</taxon>
        <taxon>Pseudomonadati</taxon>
        <taxon>Pseudomonadota</taxon>
        <taxon>Gammaproteobacteria</taxon>
        <taxon>Lysobacterales</taxon>
        <taxon>Rhodanobacteraceae</taxon>
        <taxon>Dyella</taxon>
    </lineage>
</organism>
<gene>
    <name evidence="1" type="ORF">DVJ77_00095</name>
</gene>
<dbReference type="Proteomes" id="UP000253782">
    <property type="component" value="Unassembled WGS sequence"/>
</dbReference>
<reference evidence="1 2" key="1">
    <citation type="submission" date="2018-07" db="EMBL/GenBank/DDBJ databases">
        <title>Dyella tabacisoli L4-6T, whole genome shotgun sequence.</title>
        <authorList>
            <person name="Zhou X.-K."/>
            <person name="Li W.-J."/>
            <person name="Duan Y.-Q."/>
        </authorList>
    </citation>
    <scope>NUCLEOTIDE SEQUENCE [LARGE SCALE GENOMIC DNA]</scope>
    <source>
        <strain evidence="1 2">L4-6</strain>
    </source>
</reference>
<proteinExistence type="predicted"/>
<dbReference type="EMBL" id="QQAH01000001">
    <property type="protein sequence ID" value="RDD83065.1"/>
    <property type="molecule type" value="Genomic_DNA"/>
</dbReference>
<dbReference type="RefSeq" id="WP_114843454.1">
    <property type="nucleotide sequence ID" value="NZ_JBHSPE010000001.1"/>
</dbReference>
<keyword evidence="2" id="KW-1185">Reference proteome</keyword>
<evidence type="ECO:0000313" key="2">
    <source>
        <dbReference type="Proteomes" id="UP000253782"/>
    </source>
</evidence>
<dbReference type="AlphaFoldDB" id="A0A369USP4"/>
<evidence type="ECO:0000313" key="1">
    <source>
        <dbReference type="EMBL" id="RDD83065.1"/>
    </source>
</evidence>
<name>A0A369USP4_9GAMM</name>
<dbReference type="NCBIfam" id="TIGR02243">
    <property type="entry name" value="putative baseplate assembly protein"/>
    <property type="match status" value="1"/>
</dbReference>
<comment type="caution">
    <text evidence="1">The sequence shown here is derived from an EMBL/GenBank/DDBJ whole genome shotgun (WGS) entry which is preliminary data.</text>
</comment>
<accession>A0A369USP4</accession>
<protein>
    <submittedName>
        <fullName evidence="1">Putative baseplate assembly protein</fullName>
    </submittedName>
</protein>
<sequence>MPLDNLLPMIDDRRYDDIVTEIRTRIARYAPEWRPGDAAWTDVNDNDPGVTFAQVFAWQADMLLYRMNLVPQLNYIKFLQLLGIELEPAEPANAEVTLPVLTTSANSVVTVPSRTPLSADPGDGGTPLIFETVRSLKAFRAQLNQLLTAEGGGYSDISNANDGVTGFQPFGPQAAKDAELALGFVDSAPLPAEVLDLAIVVQSDPQAFGWYGCGDTIATPAKLAWEYWDGTYWTPLTLLKDETLAFTRTGHVQLKLPAGGITATAKFSGNPKDTTKRYWIRVRVASSQYLNPPILLAVRTNTVLVEQAETIHDEILGGSDGSRNQSFQLNGLPVVAGSLQLQIQQSNDGFDTWTEVTDFFAAGPADQVYVLDRSSGKILTGDGVNGAIPVAYVGNPGANVVARVYRVGGGKRGNVAAGLIDTMTTHVDGIDDNGIGNLLAAYGGRDEETLDQAKKRAPQALRSRDRAVSNSDFEYLATQAGNVRRAKALPFFHPQFPGLKVPGTVSVVVVPDTDDPAPQASDGLLRTVCSYLDARRLLATELFVLRPLYQLVLIQGDVIAADDADLAQLGIAIEQSLLDYFHPLKGGEKGDGWPFGGTIYYSRVYQRLLGIQGIASISDLTIVLDGEAQPPCTDIPIQPHALLYSVQHAVIANYDAGATA</sequence>